<organism evidence="2 3">
    <name type="scientific">Paramuricea clavata</name>
    <name type="common">Red gorgonian</name>
    <name type="synonym">Violescent sea-whip</name>
    <dbReference type="NCBI Taxonomy" id="317549"/>
    <lineage>
        <taxon>Eukaryota</taxon>
        <taxon>Metazoa</taxon>
        <taxon>Cnidaria</taxon>
        <taxon>Anthozoa</taxon>
        <taxon>Octocorallia</taxon>
        <taxon>Malacalcyonacea</taxon>
        <taxon>Plexauridae</taxon>
        <taxon>Paramuricea</taxon>
    </lineage>
</organism>
<dbReference type="InterPro" id="IPR011011">
    <property type="entry name" value="Znf_FYVE_PHD"/>
</dbReference>
<reference evidence="2" key="1">
    <citation type="submission" date="2020-04" db="EMBL/GenBank/DDBJ databases">
        <authorList>
            <person name="Alioto T."/>
            <person name="Alioto T."/>
            <person name="Gomez Garrido J."/>
        </authorList>
    </citation>
    <scope>NUCLEOTIDE SEQUENCE</scope>
    <source>
        <strain evidence="2">A484AB</strain>
    </source>
</reference>
<feature type="region of interest" description="Disordered" evidence="1">
    <location>
        <begin position="102"/>
        <end position="139"/>
    </location>
</feature>
<dbReference type="InterPro" id="IPR019786">
    <property type="entry name" value="Zinc_finger_PHD-type_CS"/>
</dbReference>
<evidence type="ECO:0000313" key="2">
    <source>
        <dbReference type="EMBL" id="CAB4038415.1"/>
    </source>
</evidence>
<dbReference type="EMBL" id="CACRXK020024185">
    <property type="protein sequence ID" value="CAB4038415.1"/>
    <property type="molecule type" value="Genomic_DNA"/>
</dbReference>
<dbReference type="InterPro" id="IPR001965">
    <property type="entry name" value="Znf_PHD"/>
</dbReference>
<dbReference type="PROSITE" id="PS01359">
    <property type="entry name" value="ZF_PHD_1"/>
    <property type="match status" value="1"/>
</dbReference>
<evidence type="ECO:0000313" key="3">
    <source>
        <dbReference type="Proteomes" id="UP001152795"/>
    </source>
</evidence>
<keyword evidence="3" id="KW-1185">Reference proteome</keyword>
<comment type="caution">
    <text evidence="2">The sequence shown here is derived from an EMBL/GenBank/DDBJ whole genome shotgun (WGS) entry which is preliminary data.</text>
</comment>
<sequence>MQSLLNQWWESQSSNPTCNLTRNAVTSLLKLAESDAERKRLRYAIVGAAGLSNKKAAKVYGFGNMTSVVSEVEEALKEAQAIRKVIEKLAELKDKELMKSLGISNDESSESDSGEESETDNEGSDVDDNNHDGNGYNNDDGLDSNRLIAVLQQCDFNWLEFVSQIEKDKPKIDKNTMDSLLEDFAAELPNLGVSEHNNNLIQQSRQVYHEQQLLLEQQNDITNGMIVSDEESDNPEEYLHVREPLDDAGRTLIMKRRAAIRRKAKRDIKKIAERRFLMRRRSKRVGKILKDYPDIGKTIEEFVKNCGVGADAWRRTGIYTFDGNRRQEKKVTFKRIQDHLQSTYHRSFSYGTVVQLCVARNKRRKSAMRYKGLAKGVQKRARKGFTMKYNPDVHWSAALYRGLDHLQYTDGSNIVNFGRDDQSGFRLDTMSTHKQHATLCLRDEPPLTTCVDYVNRYPSVLQTTSYNFPATETTGEVCVGVVKAQKLFPKNPAQHYADLTMVVEGKEEVKPAFINHTTGKRKAVECIRVDGAGDEGLLHEEVQYWWTKQHFERGSRAMLVSTRNSGSSYRNRVELQNGCLALGHANTFIPPTLHGSCIENGQSNEEILFKNLHTAIDVYISRVNHSPCADTVINLWKGADSSLQQEERKAVNIFLKGKKDVKMQLQKEQPELFQNIKKIWNLRTNHMTPNLPGQYLFFLQCCYKKGCVHPICQTGVQEEIVWYPQGPPINYLPIPTPDPTRPYGNNRCEECSGFCAGHYMKPNQLISLAKTAGTTPICKPPSQVILESFKTNKGIPDENAVEALSKQVLLPVDEVMMWLKHLKTVQENRVEGARKAAATRKNNRPTVREEEKEDQCYVCNMEEPPNFDGDDDESIDWIECDACANWFHAFCVDLTGILPDLWHCPSCN</sequence>
<evidence type="ECO:0000256" key="1">
    <source>
        <dbReference type="SAM" id="MobiDB-lite"/>
    </source>
</evidence>
<dbReference type="OrthoDB" id="5972848at2759"/>
<dbReference type="Gene3D" id="3.30.40.10">
    <property type="entry name" value="Zinc/RING finger domain, C3HC4 (zinc finger)"/>
    <property type="match status" value="1"/>
</dbReference>
<dbReference type="Proteomes" id="UP001152795">
    <property type="component" value="Unassembled WGS sequence"/>
</dbReference>
<dbReference type="PROSITE" id="PS50016">
    <property type="entry name" value="ZF_PHD_2"/>
    <property type="match status" value="1"/>
</dbReference>
<dbReference type="SMART" id="SM00249">
    <property type="entry name" value="PHD"/>
    <property type="match status" value="1"/>
</dbReference>
<feature type="compositionally biased region" description="Acidic residues" evidence="1">
    <location>
        <begin position="107"/>
        <end position="127"/>
    </location>
</feature>
<dbReference type="CDD" id="cd15517">
    <property type="entry name" value="PHD_TCF19_like"/>
    <property type="match status" value="1"/>
</dbReference>
<dbReference type="InterPro" id="IPR013083">
    <property type="entry name" value="Znf_RING/FYVE/PHD"/>
</dbReference>
<dbReference type="InterPro" id="IPR019787">
    <property type="entry name" value="Znf_PHD-finger"/>
</dbReference>
<dbReference type="AlphaFoldDB" id="A0A7D9LRZ9"/>
<protein>
    <submittedName>
        <fullName evidence="2">Chromatin modification-related YNG2</fullName>
    </submittedName>
</protein>
<accession>A0A7D9LRZ9</accession>
<gene>
    <name evidence="2" type="ORF">PACLA_8A048088</name>
</gene>
<name>A0A7D9LRZ9_PARCT</name>
<proteinExistence type="predicted"/>
<dbReference type="SUPFAM" id="SSF57903">
    <property type="entry name" value="FYVE/PHD zinc finger"/>
    <property type="match status" value="1"/>
</dbReference>